<dbReference type="EMBL" id="QMFB01000010">
    <property type="protein sequence ID" value="RAV19923.1"/>
    <property type="molecule type" value="Genomic_DNA"/>
</dbReference>
<evidence type="ECO:0000313" key="3">
    <source>
        <dbReference type="EMBL" id="RAV19923.1"/>
    </source>
</evidence>
<dbReference type="InterPro" id="IPR050259">
    <property type="entry name" value="SDR"/>
</dbReference>
<keyword evidence="2" id="KW-0560">Oxidoreductase</keyword>
<dbReference type="GO" id="GO:0016491">
    <property type="term" value="F:oxidoreductase activity"/>
    <property type="evidence" value="ECO:0007669"/>
    <property type="project" value="UniProtKB-KW"/>
</dbReference>
<dbReference type="OrthoDB" id="9803333at2"/>
<reference evidence="3 4" key="1">
    <citation type="journal article" date="2009" name="Int. J. Syst. Evol. Microbiol.">
        <title>Paenibacillus contaminans sp. nov., isolated from a contaminated laboratory plate.</title>
        <authorList>
            <person name="Chou J.H."/>
            <person name="Lee J.H."/>
            <person name="Lin M.C."/>
            <person name="Chang P.S."/>
            <person name="Arun A.B."/>
            <person name="Young C.C."/>
            <person name="Chen W.M."/>
        </authorList>
    </citation>
    <scope>NUCLEOTIDE SEQUENCE [LARGE SCALE GENOMIC DNA]</scope>
    <source>
        <strain evidence="3 4">CKOBP-6</strain>
    </source>
</reference>
<dbReference type="CDD" id="cd05344">
    <property type="entry name" value="BKR_like_SDR_like"/>
    <property type="match status" value="1"/>
</dbReference>
<proteinExistence type="inferred from homology"/>
<comment type="similarity">
    <text evidence="1">Belongs to the short-chain dehydrogenases/reductases (SDR) family.</text>
</comment>
<accession>A0A329MMI6</accession>
<name>A0A329MMI6_9BACL</name>
<evidence type="ECO:0000313" key="4">
    <source>
        <dbReference type="Proteomes" id="UP000250369"/>
    </source>
</evidence>
<dbReference type="GO" id="GO:0008206">
    <property type="term" value="P:bile acid metabolic process"/>
    <property type="evidence" value="ECO:0007669"/>
    <property type="project" value="UniProtKB-ARBA"/>
</dbReference>
<dbReference type="PANTHER" id="PTHR42879:SF6">
    <property type="entry name" value="NADPH-DEPENDENT REDUCTASE BACG"/>
    <property type="match status" value="1"/>
</dbReference>
<gene>
    <name evidence="3" type="ORF">DQG23_18540</name>
</gene>
<dbReference type="SUPFAM" id="SSF51735">
    <property type="entry name" value="NAD(P)-binding Rossmann-fold domains"/>
    <property type="match status" value="1"/>
</dbReference>
<dbReference type="PRINTS" id="PR00081">
    <property type="entry name" value="GDHRDH"/>
</dbReference>
<evidence type="ECO:0000256" key="2">
    <source>
        <dbReference type="ARBA" id="ARBA00023002"/>
    </source>
</evidence>
<dbReference type="AlphaFoldDB" id="A0A329MMI6"/>
<dbReference type="Gene3D" id="3.40.50.720">
    <property type="entry name" value="NAD(P)-binding Rossmann-like Domain"/>
    <property type="match status" value="1"/>
</dbReference>
<keyword evidence="4" id="KW-1185">Reference proteome</keyword>
<dbReference type="FunFam" id="3.40.50.720:FF:000084">
    <property type="entry name" value="Short-chain dehydrogenase reductase"/>
    <property type="match status" value="1"/>
</dbReference>
<dbReference type="RefSeq" id="WP_113032352.1">
    <property type="nucleotide sequence ID" value="NZ_QMFB01000010.1"/>
</dbReference>
<protein>
    <submittedName>
        <fullName evidence="3">3-oxoacyl-ACP reductase</fullName>
    </submittedName>
</protein>
<dbReference type="Proteomes" id="UP000250369">
    <property type="component" value="Unassembled WGS sequence"/>
</dbReference>
<dbReference type="Pfam" id="PF13561">
    <property type="entry name" value="adh_short_C2"/>
    <property type="match status" value="1"/>
</dbReference>
<dbReference type="InterPro" id="IPR036291">
    <property type="entry name" value="NAD(P)-bd_dom_sf"/>
</dbReference>
<comment type="caution">
    <text evidence="3">The sequence shown here is derived from an EMBL/GenBank/DDBJ whole genome shotgun (WGS) entry which is preliminary data.</text>
</comment>
<sequence>MDLGLKGKYAVVTAASKGLGRAVAEGLAEEGANLLLCSRDGSSIEAFASELQGKHGIMAQGIGADVGSKQDIDRLIAKAKELFPRVDALLCSAGGPPSGSFLSIEDEAWEKAFQTNMMSVVRLVRGFYPLMSGQGGRIVTIASSSVKVPIPGLVLSNTLRAGIAGLMKTLSIELAADQILLNTLCPGRIMTDRLTELDEARAGRENKSVDEIRAAIVQDIPLGRYGKPDEFASLASYLLSPRNSYMTGSTFFVDGGMVKSL</sequence>
<dbReference type="PANTHER" id="PTHR42879">
    <property type="entry name" value="3-OXOACYL-(ACYL-CARRIER-PROTEIN) REDUCTASE"/>
    <property type="match status" value="1"/>
</dbReference>
<organism evidence="3 4">
    <name type="scientific">Paenibacillus contaminans</name>
    <dbReference type="NCBI Taxonomy" id="450362"/>
    <lineage>
        <taxon>Bacteria</taxon>
        <taxon>Bacillati</taxon>
        <taxon>Bacillota</taxon>
        <taxon>Bacilli</taxon>
        <taxon>Bacillales</taxon>
        <taxon>Paenibacillaceae</taxon>
        <taxon>Paenibacillus</taxon>
    </lineage>
</organism>
<evidence type="ECO:0000256" key="1">
    <source>
        <dbReference type="ARBA" id="ARBA00006484"/>
    </source>
</evidence>
<dbReference type="InterPro" id="IPR002347">
    <property type="entry name" value="SDR_fam"/>
</dbReference>